<dbReference type="PANTHER" id="PTHR22950:SF530">
    <property type="entry name" value="VACUOLAR AMINO ACID TRANSPORTER 3"/>
    <property type="match status" value="1"/>
</dbReference>
<feature type="transmembrane region" description="Helical" evidence="8">
    <location>
        <begin position="487"/>
        <end position="509"/>
    </location>
</feature>
<evidence type="ECO:0000256" key="1">
    <source>
        <dbReference type="ARBA" id="ARBA00004128"/>
    </source>
</evidence>
<feature type="compositionally biased region" description="Polar residues" evidence="7">
    <location>
        <begin position="1"/>
        <end position="14"/>
    </location>
</feature>
<feature type="transmembrane region" description="Helical" evidence="8">
    <location>
        <begin position="338"/>
        <end position="356"/>
    </location>
</feature>
<organism evidence="10 11">
    <name type="scientific">Torulaspora globosa</name>
    <dbReference type="NCBI Taxonomy" id="48254"/>
    <lineage>
        <taxon>Eukaryota</taxon>
        <taxon>Fungi</taxon>
        <taxon>Dikarya</taxon>
        <taxon>Ascomycota</taxon>
        <taxon>Saccharomycotina</taxon>
        <taxon>Saccharomycetes</taxon>
        <taxon>Saccharomycetales</taxon>
        <taxon>Saccharomycetaceae</taxon>
        <taxon>Torulaspora</taxon>
    </lineage>
</organism>
<dbReference type="GO" id="GO:0005302">
    <property type="term" value="F:L-tyrosine transmembrane transporter activity"/>
    <property type="evidence" value="ECO:0007669"/>
    <property type="project" value="TreeGrafter"/>
</dbReference>
<accession>A0A7H9HXA7</accession>
<keyword evidence="3" id="KW-0926">Vacuole</keyword>
<feature type="transmembrane region" description="Helical" evidence="8">
    <location>
        <begin position="440"/>
        <end position="463"/>
    </location>
</feature>
<evidence type="ECO:0000256" key="3">
    <source>
        <dbReference type="ARBA" id="ARBA00022554"/>
    </source>
</evidence>
<comment type="similarity">
    <text evidence="2">Belongs to the amino acid/polyamine transporter 2 family.</text>
</comment>
<feature type="transmembrane region" description="Helical" evidence="8">
    <location>
        <begin position="296"/>
        <end position="318"/>
    </location>
</feature>
<sequence>MVSHLSPSGSNVSLGSFAGHNGVNSRRPSTTAALLKNPARDEDMAKSYGSVNPESQQTLEIVARHLVHSPNNLQLQSGDMTRDLYRWTQDHSGPLQSGDLVQPVPQRRRRSMSFSGVSIHSSSQSLLQQGDQLPQTAMSHEEITAPGGFRRSFLLQKHQQRFGDDAPLPNFFTRNFIEFLALYGHFAGEDLEEDEVEDLERWEAQDVENELLERELKRHKASTFKAVLLLLKSFIGTGVLFLPKAFDNGGWAFSTVCLLICALASFMCFVSLIATKDKVGVNGYGDLGLQLFGPKIKFMILFSIALSQVGFSAAYVVFTATNLKVFCENVLGVSRDTVGLAGYILFQTLLFIPLAWTRNIAKLSGTTLVADVFILLGLIYVYYYPSYYILKHGIASQSMQMFNKSDWSLFVGTAVFTFEGIGLLIPIQESMEKPALFNKCLLGVMGAVTFLFISTALLCYSAFGSKVEIVVLLNFPPDSALTKSSQLLYALAILLSTPLQLFPAIRILENWSFPTNASGKHNPRIKWLKNYFRTAVVILTSLIAWIGANDLDKFVSLVGSIACVPLIYVYPPLLHFKAFKNSGASKFSLLVDLSIAIMGILIMIYNSYQSMLIWSS</sequence>
<dbReference type="Proteomes" id="UP000510647">
    <property type="component" value="Chromosome 5"/>
</dbReference>
<dbReference type="AlphaFoldDB" id="A0A7H9HXA7"/>
<evidence type="ECO:0000259" key="9">
    <source>
        <dbReference type="Pfam" id="PF01490"/>
    </source>
</evidence>
<feature type="transmembrane region" description="Helical" evidence="8">
    <location>
        <begin position="226"/>
        <end position="246"/>
    </location>
</feature>
<feature type="transmembrane region" description="Helical" evidence="8">
    <location>
        <begin position="407"/>
        <end position="428"/>
    </location>
</feature>
<name>A0A7H9HXA7_9SACH</name>
<dbReference type="Pfam" id="PF01490">
    <property type="entry name" value="Aa_trans"/>
    <property type="match status" value="1"/>
</dbReference>
<dbReference type="OrthoDB" id="1684102at2759"/>
<evidence type="ECO:0000256" key="4">
    <source>
        <dbReference type="ARBA" id="ARBA00022692"/>
    </source>
</evidence>
<feature type="region of interest" description="Disordered" evidence="7">
    <location>
        <begin position="1"/>
        <end position="30"/>
    </location>
</feature>
<dbReference type="GO" id="GO:0005774">
    <property type="term" value="C:vacuolar membrane"/>
    <property type="evidence" value="ECO:0007669"/>
    <property type="project" value="UniProtKB-SubCell"/>
</dbReference>
<feature type="transmembrane region" description="Helical" evidence="8">
    <location>
        <begin position="368"/>
        <end position="387"/>
    </location>
</feature>
<evidence type="ECO:0000256" key="6">
    <source>
        <dbReference type="ARBA" id="ARBA00023136"/>
    </source>
</evidence>
<feature type="transmembrane region" description="Helical" evidence="8">
    <location>
        <begin position="530"/>
        <end position="548"/>
    </location>
</feature>
<feature type="domain" description="Amino acid transporter transmembrane" evidence="9">
    <location>
        <begin position="219"/>
        <end position="611"/>
    </location>
</feature>
<evidence type="ECO:0000256" key="8">
    <source>
        <dbReference type="SAM" id="Phobius"/>
    </source>
</evidence>
<proteinExistence type="inferred from homology"/>
<comment type="subcellular location">
    <subcellularLocation>
        <location evidence="1">Vacuole membrane</location>
        <topology evidence="1">Multi-pass membrane protein</topology>
    </subcellularLocation>
</comment>
<keyword evidence="4 8" id="KW-0812">Transmembrane</keyword>
<gene>
    <name evidence="10" type="ORF">HG537_0E03870</name>
</gene>
<dbReference type="PANTHER" id="PTHR22950">
    <property type="entry name" value="AMINO ACID TRANSPORTER"/>
    <property type="match status" value="1"/>
</dbReference>
<keyword evidence="6 8" id="KW-0472">Membrane</keyword>
<feature type="transmembrane region" description="Helical" evidence="8">
    <location>
        <begin position="587"/>
        <end position="608"/>
    </location>
</feature>
<dbReference type="EMBL" id="CP059271">
    <property type="protein sequence ID" value="QLQ81032.1"/>
    <property type="molecule type" value="Genomic_DNA"/>
</dbReference>
<evidence type="ECO:0000313" key="10">
    <source>
        <dbReference type="EMBL" id="QLQ81032.1"/>
    </source>
</evidence>
<feature type="transmembrane region" description="Helical" evidence="8">
    <location>
        <begin position="554"/>
        <end position="575"/>
    </location>
</feature>
<evidence type="ECO:0000256" key="7">
    <source>
        <dbReference type="SAM" id="MobiDB-lite"/>
    </source>
</evidence>
<keyword evidence="5 8" id="KW-1133">Transmembrane helix</keyword>
<dbReference type="InterPro" id="IPR013057">
    <property type="entry name" value="AA_transpt_TM"/>
</dbReference>
<evidence type="ECO:0000256" key="5">
    <source>
        <dbReference type="ARBA" id="ARBA00022989"/>
    </source>
</evidence>
<keyword evidence="11" id="KW-1185">Reference proteome</keyword>
<protein>
    <recommendedName>
        <fullName evidence="9">Amino acid transporter transmembrane domain-containing protein</fullName>
    </recommendedName>
</protein>
<reference evidence="10 11" key="1">
    <citation type="submission" date="2020-06" db="EMBL/GenBank/DDBJ databases">
        <title>The yeast mating-type switching endonuclease HO is a domesticated member of an unorthodox homing genetic element family.</title>
        <authorList>
            <person name="Coughlan A.Y."/>
            <person name="Lombardi L."/>
            <person name="Braun-Galleani S."/>
            <person name="Martos A.R."/>
            <person name="Galeote V."/>
            <person name="Bigey F."/>
            <person name="Dequin S."/>
            <person name="Byrne K.P."/>
            <person name="Wolfe K.H."/>
        </authorList>
    </citation>
    <scope>NUCLEOTIDE SEQUENCE [LARGE SCALE GENOMIC DNA]</scope>
    <source>
        <strain evidence="10 11">CBS2947</strain>
    </source>
</reference>
<evidence type="ECO:0000256" key="2">
    <source>
        <dbReference type="ARBA" id="ARBA00008066"/>
    </source>
</evidence>
<feature type="transmembrane region" description="Helical" evidence="8">
    <location>
        <begin position="252"/>
        <end position="275"/>
    </location>
</feature>
<evidence type="ECO:0000313" key="11">
    <source>
        <dbReference type="Proteomes" id="UP000510647"/>
    </source>
</evidence>